<reference evidence="1" key="1">
    <citation type="submission" date="2024-05" db="EMBL/GenBank/DDBJ databases">
        <title>Campylobacter coli isolated from environmental waters in Slovenia.</title>
        <authorList>
            <person name="Zautner A.E."/>
            <person name="Bunk B."/>
            <person name="Riedel T."/>
            <person name="Sproeer C."/>
        </authorList>
    </citation>
    <scope>NUCLEOTIDE SEQUENCE</scope>
    <source>
        <strain evidence="1">CCS1377</strain>
    </source>
</reference>
<dbReference type="AlphaFoldDB" id="A0AAU7E5D5"/>
<dbReference type="RefSeq" id="WP_348518069.1">
    <property type="nucleotide sequence ID" value="NZ_CP155620.1"/>
</dbReference>
<dbReference type="Gene3D" id="2.160.20.80">
    <property type="entry name" value="E3 ubiquitin-protein ligase SopA"/>
    <property type="match status" value="1"/>
</dbReference>
<gene>
    <name evidence="1" type="ORF">AAH949_04860</name>
</gene>
<accession>A0AAU7E5D5</accession>
<evidence type="ECO:0000313" key="1">
    <source>
        <dbReference type="EMBL" id="XBJ28438.1"/>
    </source>
</evidence>
<proteinExistence type="predicted"/>
<dbReference type="SUPFAM" id="SSF141571">
    <property type="entry name" value="Pentapeptide repeat-like"/>
    <property type="match status" value="1"/>
</dbReference>
<name>A0AAU7E5D5_9BACT</name>
<sequence length="223" mass="26154">MKIQDISGKVIYENENIQSLEKLLIECAEKRISLQNADFRKQRFNAIIFENLDLKGADFSNSSFECCDFINCNLYEADFSNCILKFDIFKNNLCTKTIFDNIKLEMIDPLEFHNTFYQCSFKKADFNDCDFRYCSFEECDLNEVIICNVLGDMKQICSLQVDSFKIAFTKDIIAIGCKNESLDWWKKASDDLIKDERNNYSQTWNAYKDILFKIIDIKFGGLR</sequence>
<organism evidence="1">
    <name type="scientific">Campylobacter sp. CCS1377</name>
    <dbReference type="NCBI Taxonomy" id="3158229"/>
    <lineage>
        <taxon>Bacteria</taxon>
        <taxon>Pseudomonadati</taxon>
        <taxon>Campylobacterota</taxon>
        <taxon>Epsilonproteobacteria</taxon>
        <taxon>Campylobacterales</taxon>
        <taxon>Campylobacteraceae</taxon>
        <taxon>Campylobacter</taxon>
    </lineage>
</organism>
<dbReference type="EMBL" id="CP155620">
    <property type="protein sequence ID" value="XBJ28438.1"/>
    <property type="molecule type" value="Genomic_DNA"/>
</dbReference>
<protein>
    <submittedName>
        <fullName evidence="1">Pentapeptide repeat-containing protein</fullName>
    </submittedName>
</protein>
<dbReference type="InterPro" id="IPR001646">
    <property type="entry name" value="5peptide_repeat"/>
</dbReference>
<dbReference type="Pfam" id="PF00805">
    <property type="entry name" value="Pentapeptide"/>
    <property type="match status" value="2"/>
</dbReference>